<name>C1N297_MICPC</name>
<dbReference type="PANTHER" id="PTHR30191">
    <property type="entry name" value="FORMATE ACETYLTRANSFERASE"/>
    <property type="match status" value="1"/>
</dbReference>
<dbReference type="InterPro" id="IPR001150">
    <property type="entry name" value="Gly_radical"/>
</dbReference>
<dbReference type="OrthoDB" id="10256780at2759"/>
<dbReference type="AlphaFoldDB" id="C1N297"/>
<dbReference type="PANTHER" id="PTHR30191:SF0">
    <property type="entry name" value="FORMATE ACETYLTRANSFERASE 1"/>
    <property type="match status" value="1"/>
</dbReference>
<dbReference type="OMA" id="CAKVSIE"/>
<feature type="domain" description="Glycine radical" evidence="10">
    <location>
        <begin position="653"/>
        <end position="776"/>
    </location>
</feature>
<dbReference type="Gene3D" id="3.20.70.20">
    <property type="match status" value="1"/>
</dbReference>
<evidence type="ECO:0000256" key="7">
    <source>
        <dbReference type="ARBA" id="ARBA00023315"/>
    </source>
</evidence>
<evidence type="ECO:0000256" key="1">
    <source>
        <dbReference type="ARBA" id="ARBA00004496"/>
    </source>
</evidence>
<evidence type="ECO:0000256" key="3">
    <source>
        <dbReference type="ARBA" id="ARBA00013214"/>
    </source>
</evidence>
<dbReference type="GeneID" id="9687694"/>
<dbReference type="STRING" id="564608.C1N297"/>
<dbReference type="InterPro" id="IPR004184">
    <property type="entry name" value="PFL_dom"/>
</dbReference>
<dbReference type="eggNOG" id="ENOG502QSG9">
    <property type="taxonomic scope" value="Eukaryota"/>
</dbReference>
<keyword evidence="7" id="KW-0012">Acyltransferase</keyword>
<dbReference type="RefSeq" id="XP_003062051.1">
    <property type="nucleotide sequence ID" value="XM_003062005.1"/>
</dbReference>
<evidence type="ECO:0000256" key="4">
    <source>
        <dbReference type="ARBA" id="ARBA00022490"/>
    </source>
</evidence>
<evidence type="ECO:0000313" key="12">
    <source>
        <dbReference type="EMBL" id="EEH53763.1"/>
    </source>
</evidence>
<organism evidence="13">
    <name type="scientific">Micromonas pusilla (strain CCMP1545)</name>
    <name type="common">Picoplanktonic green alga</name>
    <dbReference type="NCBI Taxonomy" id="564608"/>
    <lineage>
        <taxon>Eukaryota</taxon>
        <taxon>Viridiplantae</taxon>
        <taxon>Chlorophyta</taxon>
        <taxon>Mamiellophyceae</taxon>
        <taxon>Mamiellales</taxon>
        <taxon>Mamiellaceae</taxon>
        <taxon>Micromonas</taxon>
    </lineage>
</organism>
<dbReference type="EC" id="2.3.1.54" evidence="3"/>
<dbReference type="PIRSF" id="PIRSF000379">
    <property type="entry name" value="For_Ac_trans_1"/>
    <property type="match status" value="1"/>
</dbReference>
<dbReference type="InterPro" id="IPR050244">
    <property type="entry name" value="Auton_GlycylRad_Cofactor"/>
</dbReference>
<feature type="domain" description="PFL" evidence="11">
    <location>
        <begin position="1"/>
        <end position="646"/>
    </location>
</feature>
<dbReference type="PROSITE" id="PS51149">
    <property type="entry name" value="GLY_RADICAL_2"/>
    <property type="match status" value="1"/>
</dbReference>
<comment type="subcellular location">
    <subcellularLocation>
        <location evidence="1">Cytoplasm</location>
    </subcellularLocation>
</comment>
<dbReference type="InterPro" id="IPR019777">
    <property type="entry name" value="Form_AcTrfase_GR_CS"/>
</dbReference>
<sequence length="776" mass="83613">MPAPPPPRLDVAAFVAANVTPCDDDLSKLPGALADATEKTTKLWSLCRELLTQEFDAGVLAIDATTPSSVLSHDAGYIDGDGVLDDVVPGLQTSAPLVRGIKPLGGMRLVKRALAEHGVELDADVAAFFDRGWRRTHNDCVFDLYTQEMRLARRHHLVTGLPDAYGRGRVIGDYRRVALYGVDAIAETKRADAARLAEEASSTAAAAAAGGDGDVSATFRRRDELALELKALEALKTMAARYGADVSRPASNAREAVRWTYLAFLAACKENDGAAISLGRLDAFFDVYIERDLRGGVMDESDAQELIDHFVIKLRLIRQLRPKAYDEIFAGDPVWATCAIAGESSRGGGGGGAAAAAESRHLVTKTSWRFMRSLANLGAAPEPNMTVLWSPTLPSGFKRQCARTSIDTSSVQYINDGLLRRAFKSDDVAIACCVSGTRLGVDAQFFGARCNLAKLLLLALNGGLEELSGARVAPASIEASLGGGIAPNVPLRYDDVRRRLDAYMDWLATLYRDVMALIHWSHDRYCYEAAIFSLIDTDRHYYMAYGVAGLSVVVDSLSAIKHAKVTPMLDAETGLIASFETEGTFPAYGNDDDAVDAIAVDVVTSFMNKLRALSQYRDAEPTLSVLTITSNVMYGKHTGATPDGRPAGAPFAPGANPMHGRDASGALSSLNSVAKVPYAHCKDGISNTFSIPGPSLGKTPDARVDNLAALLDGYFDRGAQHLNVNVLSRETLIDAMNDPMKYPNLTVRVSGYAVNFNRLSREHQEEVIARTFHAFT</sequence>
<dbReference type="KEGG" id="mpp:MICPUCDRAFT_44800"/>
<reference evidence="12 13" key="1">
    <citation type="journal article" date="2009" name="Science">
        <title>Green evolution and dynamic adaptations revealed by genomes of the marine picoeukaryotes Micromonas.</title>
        <authorList>
            <person name="Worden A.Z."/>
            <person name="Lee J.H."/>
            <person name="Mock T."/>
            <person name="Rouze P."/>
            <person name="Simmons M.P."/>
            <person name="Aerts A.L."/>
            <person name="Allen A.E."/>
            <person name="Cuvelier M.L."/>
            <person name="Derelle E."/>
            <person name="Everett M.V."/>
            <person name="Foulon E."/>
            <person name="Grimwood J."/>
            <person name="Gundlach H."/>
            <person name="Henrissat B."/>
            <person name="Napoli C."/>
            <person name="McDonald S.M."/>
            <person name="Parker M.S."/>
            <person name="Rombauts S."/>
            <person name="Salamov A."/>
            <person name="Von Dassow P."/>
            <person name="Badger J.H."/>
            <person name="Coutinho P.M."/>
            <person name="Demir E."/>
            <person name="Dubchak I."/>
            <person name="Gentemann C."/>
            <person name="Eikrem W."/>
            <person name="Gready J.E."/>
            <person name="John U."/>
            <person name="Lanier W."/>
            <person name="Lindquist E.A."/>
            <person name="Lucas S."/>
            <person name="Mayer K.F."/>
            <person name="Moreau H."/>
            <person name="Not F."/>
            <person name="Otillar R."/>
            <person name="Panaud O."/>
            <person name="Pangilinan J."/>
            <person name="Paulsen I."/>
            <person name="Piegu B."/>
            <person name="Poliakov A."/>
            <person name="Robbens S."/>
            <person name="Schmutz J."/>
            <person name="Toulza E."/>
            <person name="Wyss T."/>
            <person name="Zelensky A."/>
            <person name="Zhou K."/>
            <person name="Armbrust E.V."/>
            <person name="Bhattacharya D."/>
            <person name="Goodenough U.W."/>
            <person name="Van de Peer Y."/>
            <person name="Grigoriev I.V."/>
        </authorList>
    </citation>
    <scope>NUCLEOTIDE SEQUENCE [LARGE SCALE GENOMIC DNA]</scope>
    <source>
        <strain evidence="12 13">CCMP1545</strain>
    </source>
</reference>
<evidence type="ECO:0000256" key="5">
    <source>
        <dbReference type="ARBA" id="ARBA00022679"/>
    </source>
</evidence>
<evidence type="ECO:0000256" key="9">
    <source>
        <dbReference type="PROSITE-ProRule" id="PRU00493"/>
    </source>
</evidence>
<evidence type="ECO:0000259" key="11">
    <source>
        <dbReference type="PROSITE" id="PS51554"/>
    </source>
</evidence>
<evidence type="ECO:0000256" key="6">
    <source>
        <dbReference type="ARBA" id="ARBA00022818"/>
    </source>
</evidence>
<dbReference type="SUPFAM" id="SSF51998">
    <property type="entry name" value="PFL-like glycyl radical enzymes"/>
    <property type="match status" value="1"/>
</dbReference>
<keyword evidence="4" id="KW-0963">Cytoplasm</keyword>
<dbReference type="Pfam" id="PF02901">
    <property type="entry name" value="PFL-like"/>
    <property type="match status" value="1"/>
</dbReference>
<evidence type="ECO:0000256" key="8">
    <source>
        <dbReference type="ARBA" id="ARBA00049029"/>
    </source>
</evidence>
<keyword evidence="13" id="KW-1185">Reference proteome</keyword>
<accession>C1N297</accession>
<comment type="similarity">
    <text evidence="2">Belongs to the glycyl radical enzyme (GRE) family. PFL subfamily.</text>
</comment>
<dbReference type="PROSITE" id="PS00850">
    <property type="entry name" value="GLY_RADICAL_1"/>
    <property type="match status" value="1"/>
</dbReference>
<dbReference type="PROSITE" id="PS51554">
    <property type="entry name" value="PFL"/>
    <property type="match status" value="1"/>
</dbReference>
<keyword evidence="5" id="KW-0808">Transferase</keyword>
<proteinExistence type="inferred from homology"/>
<dbReference type="GO" id="GO:0008861">
    <property type="term" value="F:formate C-acetyltransferase activity"/>
    <property type="evidence" value="ECO:0007669"/>
    <property type="project" value="UniProtKB-EC"/>
</dbReference>
<gene>
    <name evidence="12" type="ORF">MICPUCDRAFT_44800</name>
</gene>
<evidence type="ECO:0000256" key="2">
    <source>
        <dbReference type="ARBA" id="ARBA00008375"/>
    </source>
</evidence>
<dbReference type="Pfam" id="PF01228">
    <property type="entry name" value="Gly_radical"/>
    <property type="match status" value="1"/>
</dbReference>
<protein>
    <recommendedName>
        <fullName evidence="3">formate C-acetyltransferase</fullName>
        <ecNumber evidence="3">2.3.1.54</ecNumber>
    </recommendedName>
</protein>
<feature type="modified residue" description="Glycine radical" evidence="9">
    <location>
        <position position="751"/>
    </location>
</feature>
<dbReference type="EMBL" id="GG663745">
    <property type="protein sequence ID" value="EEH53763.1"/>
    <property type="molecule type" value="Genomic_DNA"/>
</dbReference>
<comment type="catalytic activity">
    <reaction evidence="8">
        <text>formate + acetyl-CoA = pyruvate + CoA</text>
        <dbReference type="Rhea" id="RHEA:11844"/>
        <dbReference type="ChEBI" id="CHEBI:15361"/>
        <dbReference type="ChEBI" id="CHEBI:15740"/>
        <dbReference type="ChEBI" id="CHEBI:57287"/>
        <dbReference type="ChEBI" id="CHEBI:57288"/>
        <dbReference type="EC" id="2.3.1.54"/>
    </reaction>
</comment>
<keyword evidence="6 9" id="KW-0556">Organic radical</keyword>
<dbReference type="Proteomes" id="UP000001876">
    <property type="component" value="Unassembled WGS sequence"/>
</dbReference>
<evidence type="ECO:0000259" key="10">
    <source>
        <dbReference type="PROSITE" id="PS51149"/>
    </source>
</evidence>
<evidence type="ECO:0000313" key="13">
    <source>
        <dbReference type="Proteomes" id="UP000001876"/>
    </source>
</evidence>
<dbReference type="GO" id="GO:0005829">
    <property type="term" value="C:cytosol"/>
    <property type="evidence" value="ECO:0007669"/>
    <property type="project" value="TreeGrafter"/>
</dbReference>